<proteinExistence type="predicted"/>
<gene>
    <name evidence="2" type="ORF">M422DRAFT_272463</name>
</gene>
<accession>A0A0C9TBJ9</accession>
<keyword evidence="3" id="KW-1185">Reference proteome</keyword>
<dbReference type="EMBL" id="KN837368">
    <property type="protein sequence ID" value="KIJ26483.1"/>
    <property type="molecule type" value="Genomic_DNA"/>
</dbReference>
<organism evidence="2 3">
    <name type="scientific">Sphaerobolus stellatus (strain SS14)</name>
    <dbReference type="NCBI Taxonomy" id="990650"/>
    <lineage>
        <taxon>Eukaryota</taxon>
        <taxon>Fungi</taxon>
        <taxon>Dikarya</taxon>
        <taxon>Basidiomycota</taxon>
        <taxon>Agaricomycotina</taxon>
        <taxon>Agaricomycetes</taxon>
        <taxon>Phallomycetidae</taxon>
        <taxon>Geastrales</taxon>
        <taxon>Sphaerobolaceae</taxon>
        <taxon>Sphaerobolus</taxon>
    </lineage>
</organism>
<evidence type="ECO:0000313" key="3">
    <source>
        <dbReference type="Proteomes" id="UP000054279"/>
    </source>
</evidence>
<name>A0A0C9TBJ9_SPHS4</name>
<dbReference type="HOGENOM" id="CLU_855732_0_0_1"/>
<sequence>MQQDRNSPGAFPNHSTRPQPNDHYNHAMDFTHSFRTDFLPRLTAPQTSPIGDSGQLQQLYMGQFSLSRVGQLPINFDNSPNYHWQYSGSFEDTISPAFSERGTHFHWHQESTLSPQSSAHVTQDIEWTSTTLEMVDPSSSEPADAIAIPRLQQGHFHSESESIRIMKAVIFYICDCGHETDKQREMHGHVYGELRVFFCLNCARFFNQLEFEGHEREFPGGECGNSQYSESSTVQSDLPDHYIYRANPDEFRCNCGEYSFRNPRSADRHAKSKGSEAPKWECLLCDESKGRHRPSTSRDDTMMNHLRKKHHVYEKLEAPSNGTRR</sequence>
<dbReference type="Proteomes" id="UP000054279">
    <property type="component" value="Unassembled WGS sequence"/>
</dbReference>
<protein>
    <submittedName>
        <fullName evidence="2">Uncharacterized protein</fullName>
    </submittedName>
</protein>
<evidence type="ECO:0000313" key="2">
    <source>
        <dbReference type="EMBL" id="KIJ26483.1"/>
    </source>
</evidence>
<feature type="region of interest" description="Disordered" evidence="1">
    <location>
        <begin position="1"/>
        <end position="27"/>
    </location>
</feature>
<reference evidence="2 3" key="1">
    <citation type="submission" date="2014-06" db="EMBL/GenBank/DDBJ databases">
        <title>Evolutionary Origins and Diversification of the Mycorrhizal Mutualists.</title>
        <authorList>
            <consortium name="DOE Joint Genome Institute"/>
            <consortium name="Mycorrhizal Genomics Consortium"/>
            <person name="Kohler A."/>
            <person name="Kuo A."/>
            <person name="Nagy L.G."/>
            <person name="Floudas D."/>
            <person name="Copeland A."/>
            <person name="Barry K.W."/>
            <person name="Cichocki N."/>
            <person name="Veneault-Fourrey C."/>
            <person name="LaButti K."/>
            <person name="Lindquist E.A."/>
            <person name="Lipzen A."/>
            <person name="Lundell T."/>
            <person name="Morin E."/>
            <person name="Murat C."/>
            <person name="Riley R."/>
            <person name="Ohm R."/>
            <person name="Sun H."/>
            <person name="Tunlid A."/>
            <person name="Henrissat B."/>
            <person name="Grigoriev I.V."/>
            <person name="Hibbett D.S."/>
            <person name="Martin F."/>
        </authorList>
    </citation>
    <scope>NUCLEOTIDE SEQUENCE [LARGE SCALE GENOMIC DNA]</scope>
    <source>
        <strain evidence="2 3">SS14</strain>
    </source>
</reference>
<dbReference type="AlphaFoldDB" id="A0A0C9TBJ9"/>
<feature type="region of interest" description="Disordered" evidence="1">
    <location>
        <begin position="288"/>
        <end position="325"/>
    </location>
</feature>
<evidence type="ECO:0000256" key="1">
    <source>
        <dbReference type="SAM" id="MobiDB-lite"/>
    </source>
</evidence>